<evidence type="ECO:0000256" key="7">
    <source>
        <dbReference type="ARBA" id="ARBA00048258"/>
    </source>
</evidence>
<keyword evidence="3 8" id="KW-0436">Ligase</keyword>
<dbReference type="PATRIC" id="fig|914150.5.peg.2038"/>
<name>A0A0F6RDI2_9GAMM</name>
<feature type="binding site" evidence="8">
    <location>
        <position position="160"/>
    </location>
    <ligand>
        <name>(R)-pantoate</name>
        <dbReference type="ChEBI" id="CHEBI:15980"/>
    </ligand>
</feature>
<comment type="similarity">
    <text evidence="2 8">Belongs to the pantothenate synthetase family.</text>
</comment>
<dbReference type="GO" id="GO:0005524">
    <property type="term" value="F:ATP binding"/>
    <property type="evidence" value="ECO:0007669"/>
    <property type="project" value="UniProtKB-KW"/>
</dbReference>
<evidence type="ECO:0000256" key="3">
    <source>
        <dbReference type="ARBA" id="ARBA00022598"/>
    </source>
</evidence>
<comment type="pathway">
    <text evidence="1 8">Cofactor biosynthesis; (R)-pantothenate biosynthesis; (R)-pantothenate from (R)-pantoate and beta-alanine: step 1/1.</text>
</comment>
<dbReference type="NCBIfam" id="TIGR00018">
    <property type="entry name" value="panC"/>
    <property type="match status" value="1"/>
</dbReference>
<feature type="active site" description="Proton donor" evidence="8">
    <location>
        <position position="37"/>
    </location>
</feature>
<dbReference type="SUPFAM" id="SSF52374">
    <property type="entry name" value="Nucleotidylyl transferase"/>
    <property type="match status" value="1"/>
</dbReference>
<dbReference type="Gene3D" id="3.30.1300.10">
    <property type="entry name" value="Pantoate-beta-alanine ligase, C-terminal domain"/>
    <property type="match status" value="1"/>
</dbReference>
<dbReference type="InterPro" id="IPR014729">
    <property type="entry name" value="Rossmann-like_a/b/a_fold"/>
</dbReference>
<dbReference type="STRING" id="914150.TQ33_2010"/>
<evidence type="ECO:0000256" key="1">
    <source>
        <dbReference type="ARBA" id="ARBA00004990"/>
    </source>
</evidence>
<dbReference type="NCBIfam" id="TIGR00125">
    <property type="entry name" value="cyt_tran_rel"/>
    <property type="match status" value="1"/>
</dbReference>
<protein>
    <recommendedName>
        <fullName evidence="8">Pantothenate synthetase</fullName>
        <shortName evidence="8">PS</shortName>
        <ecNumber evidence="8">6.3.2.1</ecNumber>
    </recommendedName>
    <alternativeName>
        <fullName evidence="8">Pantoate--beta-alanine ligase</fullName>
    </alternativeName>
    <alternativeName>
        <fullName evidence="8">Pantoate-activating enzyme</fullName>
    </alternativeName>
</protein>
<dbReference type="KEGG" id="kge:TQ33_2010"/>
<dbReference type="GO" id="GO:0004592">
    <property type="term" value="F:pantoate-beta-alanine ligase activity"/>
    <property type="evidence" value="ECO:0007669"/>
    <property type="project" value="UniProtKB-UniRule"/>
</dbReference>
<dbReference type="EC" id="6.3.2.1" evidence="8"/>
<comment type="subcellular location">
    <subcellularLocation>
        <location evidence="8">Cytoplasm</location>
    </subcellularLocation>
</comment>
<dbReference type="InterPro" id="IPR003721">
    <property type="entry name" value="Pantoate_ligase"/>
</dbReference>
<dbReference type="RefSeq" id="WP_046561947.1">
    <property type="nucleotide sequence ID" value="NZ_CP010975.1"/>
</dbReference>
<dbReference type="OrthoDB" id="9773087at2"/>
<keyword evidence="8" id="KW-0963">Cytoplasm</keyword>
<dbReference type="UniPathway" id="UPA00028">
    <property type="reaction ID" value="UER00005"/>
</dbReference>
<accession>A0A0F6RDI2</accession>
<evidence type="ECO:0000256" key="8">
    <source>
        <dbReference type="HAMAP-Rule" id="MF_00158"/>
    </source>
</evidence>
<feature type="binding site" evidence="8">
    <location>
        <position position="61"/>
    </location>
    <ligand>
        <name>(R)-pantoate</name>
        <dbReference type="ChEBI" id="CHEBI:15980"/>
    </ligand>
</feature>
<comment type="miscellaneous">
    <text evidence="8">The reaction proceeds by a bi uni uni bi ping pong mechanism.</text>
</comment>
<reference evidence="9 10" key="1">
    <citation type="submission" date="2015-02" db="EMBL/GenBank/DDBJ databases">
        <title>Complete genome sequence of Kangiella geojedonensis strain YCS-5T.</title>
        <authorList>
            <person name="Kim K.M."/>
        </authorList>
    </citation>
    <scope>NUCLEOTIDE SEQUENCE [LARGE SCALE GENOMIC DNA]</scope>
    <source>
        <strain evidence="9 10">YCS-5</strain>
    </source>
</reference>
<keyword evidence="4 8" id="KW-0566">Pantothenate biosynthesis</keyword>
<feature type="binding site" evidence="8">
    <location>
        <begin position="191"/>
        <end position="194"/>
    </location>
    <ligand>
        <name>ATP</name>
        <dbReference type="ChEBI" id="CHEBI:30616"/>
    </ligand>
</feature>
<dbReference type="AlphaFoldDB" id="A0A0F6RDI2"/>
<dbReference type="PANTHER" id="PTHR21299:SF1">
    <property type="entry name" value="PANTOATE--BETA-ALANINE LIGASE"/>
    <property type="match status" value="1"/>
</dbReference>
<evidence type="ECO:0000313" key="10">
    <source>
        <dbReference type="Proteomes" id="UP000034071"/>
    </source>
</evidence>
<evidence type="ECO:0000256" key="6">
    <source>
        <dbReference type="ARBA" id="ARBA00022840"/>
    </source>
</evidence>
<organism evidence="9 10">
    <name type="scientific">Kangiella geojedonensis</name>
    <dbReference type="NCBI Taxonomy" id="914150"/>
    <lineage>
        <taxon>Bacteria</taxon>
        <taxon>Pseudomonadati</taxon>
        <taxon>Pseudomonadota</taxon>
        <taxon>Gammaproteobacteria</taxon>
        <taxon>Kangiellales</taxon>
        <taxon>Kangiellaceae</taxon>
        <taxon>Kangiella</taxon>
    </lineage>
</organism>
<feature type="binding site" evidence="8">
    <location>
        <position position="61"/>
    </location>
    <ligand>
        <name>beta-alanine</name>
        <dbReference type="ChEBI" id="CHEBI:57966"/>
    </ligand>
</feature>
<dbReference type="Proteomes" id="UP000034071">
    <property type="component" value="Chromosome"/>
</dbReference>
<gene>
    <name evidence="8" type="primary">panC</name>
    <name evidence="9" type="ORF">TQ33_2010</name>
</gene>
<dbReference type="InterPro" id="IPR004821">
    <property type="entry name" value="Cyt_trans-like"/>
</dbReference>
<keyword evidence="6 8" id="KW-0067">ATP-binding</keyword>
<feature type="binding site" evidence="8">
    <location>
        <begin position="30"/>
        <end position="37"/>
    </location>
    <ligand>
        <name>ATP</name>
        <dbReference type="ChEBI" id="CHEBI:30616"/>
    </ligand>
</feature>
<keyword evidence="10" id="KW-1185">Reference proteome</keyword>
<dbReference type="Pfam" id="PF02569">
    <property type="entry name" value="Pantoate_ligase"/>
    <property type="match status" value="1"/>
</dbReference>
<dbReference type="GO" id="GO:0005829">
    <property type="term" value="C:cytosol"/>
    <property type="evidence" value="ECO:0007669"/>
    <property type="project" value="TreeGrafter"/>
</dbReference>
<evidence type="ECO:0000256" key="5">
    <source>
        <dbReference type="ARBA" id="ARBA00022741"/>
    </source>
</evidence>
<dbReference type="GO" id="GO:0015940">
    <property type="term" value="P:pantothenate biosynthetic process"/>
    <property type="evidence" value="ECO:0007669"/>
    <property type="project" value="UniProtKB-UniRule"/>
</dbReference>
<dbReference type="EMBL" id="CP010975">
    <property type="protein sequence ID" value="AKE52941.1"/>
    <property type="molecule type" value="Genomic_DNA"/>
</dbReference>
<dbReference type="FunFam" id="3.40.50.620:FF:000013">
    <property type="entry name" value="Pantothenate synthetase"/>
    <property type="match status" value="1"/>
</dbReference>
<dbReference type="Gene3D" id="3.40.50.620">
    <property type="entry name" value="HUPs"/>
    <property type="match status" value="1"/>
</dbReference>
<dbReference type="CDD" id="cd00560">
    <property type="entry name" value="PanC"/>
    <property type="match status" value="1"/>
</dbReference>
<evidence type="ECO:0000313" key="9">
    <source>
        <dbReference type="EMBL" id="AKE52941.1"/>
    </source>
</evidence>
<evidence type="ECO:0000256" key="2">
    <source>
        <dbReference type="ARBA" id="ARBA00009256"/>
    </source>
</evidence>
<feature type="binding site" evidence="8">
    <location>
        <begin position="154"/>
        <end position="157"/>
    </location>
    <ligand>
        <name>ATP</name>
        <dbReference type="ChEBI" id="CHEBI:30616"/>
    </ligand>
</feature>
<dbReference type="HOGENOM" id="CLU_047148_0_0_6"/>
<comment type="catalytic activity">
    <reaction evidence="7 8">
        <text>(R)-pantoate + beta-alanine + ATP = (R)-pantothenate + AMP + diphosphate + H(+)</text>
        <dbReference type="Rhea" id="RHEA:10912"/>
        <dbReference type="ChEBI" id="CHEBI:15378"/>
        <dbReference type="ChEBI" id="CHEBI:15980"/>
        <dbReference type="ChEBI" id="CHEBI:29032"/>
        <dbReference type="ChEBI" id="CHEBI:30616"/>
        <dbReference type="ChEBI" id="CHEBI:33019"/>
        <dbReference type="ChEBI" id="CHEBI:57966"/>
        <dbReference type="ChEBI" id="CHEBI:456215"/>
        <dbReference type="EC" id="6.3.2.1"/>
    </reaction>
</comment>
<comment type="function">
    <text evidence="8">Catalyzes the condensation of pantoate with beta-alanine in an ATP-dependent reaction via a pantoyl-adenylate intermediate.</text>
</comment>
<dbReference type="PANTHER" id="PTHR21299">
    <property type="entry name" value="CYTIDYLATE KINASE/PANTOATE-BETA-ALANINE LIGASE"/>
    <property type="match status" value="1"/>
</dbReference>
<dbReference type="InterPro" id="IPR042176">
    <property type="entry name" value="Pantoate_ligase_C"/>
</dbReference>
<dbReference type="HAMAP" id="MF_00158">
    <property type="entry name" value="PanC"/>
    <property type="match status" value="1"/>
</dbReference>
<sequence>MMIVNTIAELQNALSKHRQAGRTIGFVPTMGNLHQGHLSLLDKAKELSDVVVVSLFVNPTQFGPNEDFDSYPRTFDADCEKLQHHDADIIFAPSVEEVYPGYLQKKAQPNLTTIHVAELGNDHCGASRPGHFDGVTTVVTKLFNMVRPDIAVFGQKDFQQLAIIRRMVQDLNIPVTIIGAPILRESNGLAMSSRNGYLSQEQKDQAAGIFRVLSWAKEQLMTHKLSFDEVEQKAVKQLEEQGFRVDYFNIANADSLQVAETSDTNIVILAAAFLGKVRLIDNVTLTL</sequence>
<comment type="subunit">
    <text evidence="8">Homodimer.</text>
</comment>
<dbReference type="FunFam" id="3.30.1300.10:FF:000001">
    <property type="entry name" value="Pantothenate synthetase"/>
    <property type="match status" value="1"/>
</dbReference>
<evidence type="ECO:0000256" key="4">
    <source>
        <dbReference type="ARBA" id="ARBA00022655"/>
    </source>
</evidence>
<keyword evidence="5 8" id="KW-0547">Nucleotide-binding</keyword>
<feature type="binding site" evidence="8">
    <location>
        <position position="183"/>
    </location>
    <ligand>
        <name>ATP</name>
        <dbReference type="ChEBI" id="CHEBI:30616"/>
    </ligand>
</feature>
<proteinExistence type="inferred from homology"/>